<evidence type="ECO:0000256" key="1">
    <source>
        <dbReference type="ARBA" id="ARBA00004651"/>
    </source>
</evidence>
<evidence type="ECO:0000256" key="6">
    <source>
        <dbReference type="ARBA" id="ARBA00022989"/>
    </source>
</evidence>
<name>A0A9D9I1P3_9FIRM</name>
<dbReference type="InterPro" id="IPR038770">
    <property type="entry name" value="Na+/solute_symporter_sf"/>
</dbReference>
<feature type="transmembrane region" description="Helical" evidence="8">
    <location>
        <begin position="128"/>
        <end position="151"/>
    </location>
</feature>
<dbReference type="Pfam" id="PF03547">
    <property type="entry name" value="Mem_trans"/>
    <property type="match status" value="1"/>
</dbReference>
<reference evidence="9" key="2">
    <citation type="journal article" date="2021" name="PeerJ">
        <title>Extensive microbial diversity within the chicken gut microbiome revealed by metagenomics and culture.</title>
        <authorList>
            <person name="Gilroy R."/>
            <person name="Ravi A."/>
            <person name="Getino M."/>
            <person name="Pursley I."/>
            <person name="Horton D.L."/>
            <person name="Alikhan N.F."/>
            <person name="Baker D."/>
            <person name="Gharbi K."/>
            <person name="Hall N."/>
            <person name="Watson M."/>
            <person name="Adriaenssens E.M."/>
            <person name="Foster-Nyarko E."/>
            <person name="Jarju S."/>
            <person name="Secka A."/>
            <person name="Antonio M."/>
            <person name="Oren A."/>
            <person name="Chaudhuri R.R."/>
            <person name="La Ragione R."/>
            <person name="Hildebrand F."/>
            <person name="Pallen M.J."/>
        </authorList>
    </citation>
    <scope>NUCLEOTIDE SEQUENCE</scope>
    <source>
        <strain evidence="9">E3-2379</strain>
    </source>
</reference>
<feature type="transmembrane region" description="Helical" evidence="8">
    <location>
        <begin position="163"/>
        <end position="182"/>
    </location>
</feature>
<dbReference type="GO" id="GO:0055085">
    <property type="term" value="P:transmembrane transport"/>
    <property type="evidence" value="ECO:0007669"/>
    <property type="project" value="InterPro"/>
</dbReference>
<feature type="transmembrane region" description="Helical" evidence="8">
    <location>
        <begin position="250"/>
        <end position="272"/>
    </location>
</feature>
<feature type="transmembrane region" description="Helical" evidence="8">
    <location>
        <begin position="36"/>
        <end position="54"/>
    </location>
</feature>
<dbReference type="GO" id="GO:0005886">
    <property type="term" value="C:plasma membrane"/>
    <property type="evidence" value="ECO:0007669"/>
    <property type="project" value="UniProtKB-SubCell"/>
</dbReference>
<gene>
    <name evidence="9" type="ORF">IAC13_08610</name>
</gene>
<comment type="subcellular location">
    <subcellularLocation>
        <location evidence="1">Cell membrane</location>
        <topology evidence="1">Multi-pass membrane protein</topology>
    </subcellularLocation>
</comment>
<organism evidence="9 10">
    <name type="scientific">Candidatus Scybalomonas excrementavium</name>
    <dbReference type="NCBI Taxonomy" id="2840943"/>
    <lineage>
        <taxon>Bacteria</taxon>
        <taxon>Bacillati</taxon>
        <taxon>Bacillota</taxon>
        <taxon>Clostridia</taxon>
        <taxon>Lachnospirales</taxon>
        <taxon>Lachnospiraceae</taxon>
        <taxon>Lachnospiraceae incertae sedis</taxon>
        <taxon>Candidatus Scybalomonas</taxon>
    </lineage>
</organism>
<keyword evidence="5 8" id="KW-0812">Transmembrane</keyword>
<keyword evidence="3" id="KW-0813">Transport</keyword>
<dbReference type="PANTHER" id="PTHR36838">
    <property type="entry name" value="AUXIN EFFLUX CARRIER FAMILY PROTEIN"/>
    <property type="match status" value="1"/>
</dbReference>
<evidence type="ECO:0000256" key="8">
    <source>
        <dbReference type="SAM" id="Phobius"/>
    </source>
</evidence>
<sequence length="305" mass="33314">MNIMVVFNQMMCLFLMIALGYGVGKWGIISPQMSGGLSSMVVKITCPMMVLSSVMTAKPEGTMQEIFMVFVLSIGLYIIFPFLGLLLNFVVRTPKKDKRLYIFMTTFSNVAFMGFPVINAIYGETGVFFTAIFNLTFNLFVFTFGVVLMSGKSGKEGISIKSLLNPGILAALAAIVIFALQIPVPTIITTVCSSVGSMTTPLAMLVIGSSLSTIPLKEVFSELRLYPYTILKQGVAPVFIWFIFKNFITNPMILAITVIVSAMPVAATTVMFSKEYGQDDVKAAKAVFITTLFSIITIPAITMLF</sequence>
<evidence type="ECO:0000256" key="3">
    <source>
        <dbReference type="ARBA" id="ARBA00022448"/>
    </source>
</evidence>
<feature type="transmembrane region" description="Helical" evidence="8">
    <location>
        <begin position="100"/>
        <end position="122"/>
    </location>
</feature>
<dbReference type="InterPro" id="IPR004776">
    <property type="entry name" value="Mem_transp_PIN-like"/>
</dbReference>
<evidence type="ECO:0000256" key="4">
    <source>
        <dbReference type="ARBA" id="ARBA00022475"/>
    </source>
</evidence>
<feature type="transmembrane region" description="Helical" evidence="8">
    <location>
        <begin position="66"/>
        <end position="88"/>
    </location>
</feature>
<keyword evidence="6 8" id="KW-1133">Transmembrane helix</keyword>
<proteinExistence type="inferred from homology"/>
<comment type="similarity">
    <text evidence="2">Belongs to the auxin efflux carrier (TC 2.A.69) family.</text>
</comment>
<evidence type="ECO:0000313" key="9">
    <source>
        <dbReference type="EMBL" id="MBO8463977.1"/>
    </source>
</evidence>
<dbReference type="Gene3D" id="1.20.1530.20">
    <property type="match status" value="1"/>
</dbReference>
<feature type="transmembrane region" description="Helical" evidence="8">
    <location>
        <begin position="6"/>
        <end position="24"/>
    </location>
</feature>
<evidence type="ECO:0000256" key="7">
    <source>
        <dbReference type="ARBA" id="ARBA00023136"/>
    </source>
</evidence>
<comment type="caution">
    <text evidence="9">The sequence shown here is derived from an EMBL/GenBank/DDBJ whole genome shotgun (WGS) entry which is preliminary data.</text>
</comment>
<keyword evidence="7 8" id="KW-0472">Membrane</keyword>
<dbReference type="AlphaFoldDB" id="A0A9D9I1P3"/>
<protein>
    <submittedName>
        <fullName evidence="9">AEC family transporter</fullName>
    </submittedName>
</protein>
<evidence type="ECO:0000256" key="5">
    <source>
        <dbReference type="ARBA" id="ARBA00022692"/>
    </source>
</evidence>
<feature type="transmembrane region" description="Helical" evidence="8">
    <location>
        <begin position="284"/>
        <end position="304"/>
    </location>
</feature>
<evidence type="ECO:0000313" key="10">
    <source>
        <dbReference type="Proteomes" id="UP000823618"/>
    </source>
</evidence>
<accession>A0A9D9I1P3</accession>
<dbReference type="EMBL" id="JADIML010000239">
    <property type="protein sequence ID" value="MBO8463977.1"/>
    <property type="molecule type" value="Genomic_DNA"/>
</dbReference>
<dbReference type="Proteomes" id="UP000823618">
    <property type="component" value="Unassembled WGS sequence"/>
</dbReference>
<evidence type="ECO:0000256" key="2">
    <source>
        <dbReference type="ARBA" id="ARBA00010145"/>
    </source>
</evidence>
<reference evidence="9" key="1">
    <citation type="submission" date="2020-10" db="EMBL/GenBank/DDBJ databases">
        <authorList>
            <person name="Gilroy R."/>
        </authorList>
    </citation>
    <scope>NUCLEOTIDE SEQUENCE</scope>
    <source>
        <strain evidence="9">E3-2379</strain>
    </source>
</reference>
<keyword evidence="4" id="KW-1003">Cell membrane</keyword>
<dbReference type="PANTHER" id="PTHR36838:SF1">
    <property type="entry name" value="SLR1864 PROTEIN"/>
    <property type="match status" value="1"/>
</dbReference>